<dbReference type="GO" id="GO:0005096">
    <property type="term" value="F:GTPase activator activity"/>
    <property type="evidence" value="ECO:0007669"/>
    <property type="project" value="UniProtKB-KW"/>
</dbReference>
<dbReference type="PANTHER" id="PTHR14130">
    <property type="entry name" value="3BP-1 RELATED RHOGAP"/>
    <property type="match status" value="1"/>
</dbReference>
<feature type="region of interest" description="Disordered" evidence="4">
    <location>
        <begin position="480"/>
        <end position="585"/>
    </location>
</feature>
<feature type="compositionally biased region" description="Polar residues" evidence="4">
    <location>
        <begin position="480"/>
        <end position="504"/>
    </location>
</feature>
<feature type="region of interest" description="Disordered" evidence="4">
    <location>
        <begin position="612"/>
        <end position="658"/>
    </location>
</feature>
<feature type="domain" description="Rho-GAP" evidence="5">
    <location>
        <begin position="261"/>
        <end position="470"/>
    </location>
</feature>
<comment type="caution">
    <text evidence="6">The sequence shown here is derived from an EMBL/GenBank/DDBJ whole genome shotgun (WGS) entry which is preliminary data.</text>
</comment>
<dbReference type="Proteomes" id="UP000748531">
    <property type="component" value="Unassembled WGS sequence"/>
</dbReference>
<evidence type="ECO:0000256" key="4">
    <source>
        <dbReference type="SAM" id="MobiDB-lite"/>
    </source>
</evidence>
<feature type="coiled-coil region" evidence="3">
    <location>
        <begin position="123"/>
        <end position="150"/>
    </location>
</feature>
<gene>
    <name evidence="6" type="ORF">PHET_05433</name>
</gene>
<organism evidence="6 7">
    <name type="scientific">Paragonimus heterotremus</name>
    <dbReference type="NCBI Taxonomy" id="100268"/>
    <lineage>
        <taxon>Eukaryota</taxon>
        <taxon>Metazoa</taxon>
        <taxon>Spiralia</taxon>
        <taxon>Lophotrochozoa</taxon>
        <taxon>Platyhelminthes</taxon>
        <taxon>Trematoda</taxon>
        <taxon>Digenea</taxon>
        <taxon>Plagiorchiida</taxon>
        <taxon>Troglotremata</taxon>
        <taxon>Troglotrematidae</taxon>
        <taxon>Paragonimus</taxon>
    </lineage>
</organism>
<dbReference type="Pfam" id="PF03114">
    <property type="entry name" value="BAR"/>
    <property type="match status" value="1"/>
</dbReference>
<dbReference type="InterPro" id="IPR004148">
    <property type="entry name" value="BAR_dom"/>
</dbReference>
<feature type="coiled-coil region" evidence="3">
    <location>
        <begin position="175"/>
        <end position="202"/>
    </location>
</feature>
<dbReference type="GO" id="GO:0007165">
    <property type="term" value="P:signal transduction"/>
    <property type="evidence" value="ECO:0007669"/>
    <property type="project" value="InterPro"/>
</dbReference>
<evidence type="ECO:0000256" key="1">
    <source>
        <dbReference type="ARBA" id="ARBA00022468"/>
    </source>
</evidence>
<dbReference type="Pfam" id="PF00620">
    <property type="entry name" value="RhoGAP"/>
    <property type="match status" value="1"/>
</dbReference>
<dbReference type="PROSITE" id="PS50238">
    <property type="entry name" value="RHOGAP"/>
    <property type="match status" value="1"/>
</dbReference>
<accession>A0A8J4T0M6</accession>
<feature type="compositionally biased region" description="Polar residues" evidence="4">
    <location>
        <begin position="571"/>
        <end position="585"/>
    </location>
</feature>
<dbReference type="SUPFAM" id="SSF48350">
    <property type="entry name" value="GTPase activation domain, GAP"/>
    <property type="match status" value="1"/>
</dbReference>
<keyword evidence="7" id="KW-1185">Reference proteome</keyword>
<reference evidence="6" key="1">
    <citation type="submission" date="2019-05" db="EMBL/GenBank/DDBJ databases">
        <title>Annotation for the trematode Paragonimus heterotremus.</title>
        <authorList>
            <person name="Choi Y.-J."/>
        </authorList>
    </citation>
    <scope>NUCLEOTIDE SEQUENCE</scope>
    <source>
        <strain evidence="6">LC</strain>
    </source>
</reference>
<dbReference type="SUPFAM" id="SSF103657">
    <property type="entry name" value="BAR/IMD domain-like"/>
    <property type="match status" value="1"/>
</dbReference>
<dbReference type="GO" id="GO:0035020">
    <property type="term" value="P:regulation of Rac protein signal transduction"/>
    <property type="evidence" value="ECO:0007669"/>
    <property type="project" value="TreeGrafter"/>
</dbReference>
<dbReference type="InterPro" id="IPR027267">
    <property type="entry name" value="AH/BAR_dom_sf"/>
</dbReference>
<dbReference type="AlphaFoldDB" id="A0A8J4T0M6"/>
<dbReference type="Gene3D" id="1.20.1270.60">
    <property type="entry name" value="Arfaptin homology (AH) domain/BAR domain"/>
    <property type="match status" value="1"/>
</dbReference>
<dbReference type="InterPro" id="IPR008936">
    <property type="entry name" value="Rho_GTPase_activation_prot"/>
</dbReference>
<name>A0A8J4T0M6_9TREM</name>
<evidence type="ECO:0000313" key="6">
    <source>
        <dbReference type="EMBL" id="KAF5401375.1"/>
    </source>
</evidence>
<dbReference type="EMBL" id="LUCH01002518">
    <property type="protein sequence ID" value="KAF5401375.1"/>
    <property type="molecule type" value="Genomic_DNA"/>
</dbReference>
<dbReference type="GO" id="GO:0032956">
    <property type="term" value="P:regulation of actin cytoskeleton organization"/>
    <property type="evidence" value="ECO:0007669"/>
    <property type="project" value="TreeGrafter"/>
</dbReference>
<dbReference type="GO" id="GO:0005737">
    <property type="term" value="C:cytoplasm"/>
    <property type="evidence" value="ECO:0007669"/>
    <property type="project" value="InterPro"/>
</dbReference>
<dbReference type="InterPro" id="IPR000198">
    <property type="entry name" value="RhoGAP_dom"/>
</dbReference>
<dbReference type="InterPro" id="IPR047165">
    <property type="entry name" value="RHG17/44/SH3BP1-like"/>
</dbReference>
<proteinExistence type="predicted"/>
<dbReference type="PANTHER" id="PTHR14130:SF14">
    <property type="entry name" value="RHO GTPASE-ACTIVATING PROTEIN 92B"/>
    <property type="match status" value="1"/>
</dbReference>
<keyword evidence="1" id="KW-0343">GTPase activation</keyword>
<feature type="compositionally biased region" description="Polar residues" evidence="4">
    <location>
        <begin position="530"/>
        <end position="542"/>
    </location>
</feature>
<protein>
    <submittedName>
        <fullName evidence="6">SH3 domain-binding protein 1</fullName>
    </submittedName>
</protein>
<dbReference type="SMART" id="SM00324">
    <property type="entry name" value="RhoGAP"/>
    <property type="match status" value="1"/>
</dbReference>
<sequence>MLLSKLSKIGKKDQPSDLPKYAEQLEHTVEDVRRLAADLNKGLQQYVLFAKRNKKLPEQQFASLLKDSIDKLGSEGSVFQTALQETSEVSSSLASLHRDFEIKVDKHVYDPLNRLADDVCASIGKQRRNLNKATNEARSAREQLQKAVSQVTFAGAGSTANLDWQTHGTNQPSAASDALARLSQAQNQLDEKDRDVSLCKDNLIRDLYTFASQEHNYAMLLVEYLRLQEAHLEQSLQLVRQSIPGLVSTINKSRPLTTFHCHLPKHLAETGRTIAYVLEACISRLDNEATLQEEGLFRRSGSQRKTDVLVKALNLMQAHEQLLESCDSMTVASALKQYLQSLPEPLLTYSFAEQWATASKTPGSTALAVVQSCLDAMPTEFRHNLAYLCTFLSRLASHSETNKMTTDNLSIMFAPSLYRLLTVNANPGLEHALGERKPTDGLEHSLDFLASNGPGICLVDLLIRNADTLFEKDKPFLVTRRTSSPAETPQAGHSRSASFGSLTDSKPLKPAESYRTQCESLDTERLPVGNGSQAEMTNLSTSKSRKPLHSSATLLRKKTLAPKPPVHRPHGSTTVSPTSETAQFQASIKPCTTPIDCQSTSATEPNELVVTGPLLGRTTPIGQSDPLVEHSDVVDSTEGQSIKDCPKRPPRPPPGYNK</sequence>
<feature type="compositionally biased region" description="Basic residues" evidence="4">
    <location>
        <begin position="555"/>
        <end position="570"/>
    </location>
</feature>
<evidence type="ECO:0000313" key="7">
    <source>
        <dbReference type="Proteomes" id="UP000748531"/>
    </source>
</evidence>
<evidence type="ECO:0000259" key="5">
    <source>
        <dbReference type="PROSITE" id="PS50238"/>
    </source>
</evidence>
<evidence type="ECO:0000256" key="2">
    <source>
        <dbReference type="ARBA" id="ARBA00022553"/>
    </source>
</evidence>
<keyword evidence="3" id="KW-0175">Coiled coil</keyword>
<evidence type="ECO:0000256" key="3">
    <source>
        <dbReference type="SAM" id="Coils"/>
    </source>
</evidence>
<keyword evidence="2" id="KW-0597">Phosphoprotein</keyword>
<dbReference type="OrthoDB" id="19923at2759"/>
<dbReference type="Gene3D" id="1.10.555.10">
    <property type="entry name" value="Rho GTPase activation protein"/>
    <property type="match status" value="1"/>
</dbReference>